<dbReference type="Proteomes" id="UP000054324">
    <property type="component" value="Unassembled WGS sequence"/>
</dbReference>
<reference evidence="1 2" key="1">
    <citation type="submission" date="2013-11" db="EMBL/GenBank/DDBJ databases">
        <title>Opisthorchis viverrini - life in the bile duct.</title>
        <authorList>
            <person name="Young N.D."/>
            <person name="Nagarajan N."/>
            <person name="Lin S.J."/>
            <person name="Korhonen P.K."/>
            <person name="Jex A.R."/>
            <person name="Hall R.S."/>
            <person name="Safavi-Hemami H."/>
            <person name="Kaewkong W."/>
            <person name="Bertrand D."/>
            <person name="Gao S."/>
            <person name="Seet Q."/>
            <person name="Wongkham S."/>
            <person name="Teh B.T."/>
            <person name="Wongkham C."/>
            <person name="Intapan P.M."/>
            <person name="Maleewong W."/>
            <person name="Yang X."/>
            <person name="Hu M."/>
            <person name="Wang Z."/>
            <person name="Hofmann A."/>
            <person name="Sternberg P.W."/>
            <person name="Tan P."/>
            <person name="Wang J."/>
            <person name="Gasser R.B."/>
        </authorList>
    </citation>
    <scope>NUCLEOTIDE SEQUENCE [LARGE SCALE GENOMIC DNA]</scope>
</reference>
<accession>A0A075A411</accession>
<dbReference type="GeneID" id="20329106"/>
<proteinExistence type="predicted"/>
<dbReference type="EMBL" id="KL596918">
    <property type="protein sequence ID" value="KER22119.1"/>
    <property type="molecule type" value="Genomic_DNA"/>
</dbReference>
<protein>
    <submittedName>
        <fullName evidence="1">Uncharacterized protein</fullName>
    </submittedName>
</protein>
<organism evidence="1 2">
    <name type="scientific">Opisthorchis viverrini</name>
    <name type="common">Southeast Asian liver fluke</name>
    <dbReference type="NCBI Taxonomy" id="6198"/>
    <lineage>
        <taxon>Eukaryota</taxon>
        <taxon>Metazoa</taxon>
        <taxon>Spiralia</taxon>
        <taxon>Lophotrochozoa</taxon>
        <taxon>Platyhelminthes</taxon>
        <taxon>Trematoda</taxon>
        <taxon>Digenea</taxon>
        <taxon>Opisthorchiida</taxon>
        <taxon>Opisthorchiata</taxon>
        <taxon>Opisthorchiidae</taxon>
        <taxon>Opisthorchis</taxon>
    </lineage>
</organism>
<name>A0A075A411_OPIVI</name>
<dbReference type="OrthoDB" id="6253915at2759"/>
<dbReference type="AlphaFoldDB" id="A0A075A411"/>
<dbReference type="KEGG" id="ovi:T265_14940"/>
<keyword evidence="2" id="KW-1185">Reference proteome</keyword>
<gene>
    <name evidence="1" type="ORF">T265_14940</name>
</gene>
<evidence type="ECO:0000313" key="2">
    <source>
        <dbReference type="Proteomes" id="UP000054324"/>
    </source>
</evidence>
<dbReference type="CTD" id="20329106"/>
<dbReference type="RefSeq" id="XP_009174141.1">
    <property type="nucleotide sequence ID" value="XM_009175877.1"/>
</dbReference>
<dbReference type="STRING" id="6198.A0A075A411"/>
<sequence>TCSPTPLPEYYARFATLHPLIASSALAFESLPDGTRRFTGNALSAFTLPHTVEGVLDLPTSMTVKWAISDGVDVIHIGTDSGRLLIMATGFALTSTHPGQVVDQQITPGQPFVHRAPKHAISHNAPFRFLLELNATLPVKNVFLGGSLSQHTTDLPPAIVVTELSLKIFTIIRTNCQRIETPR</sequence>
<evidence type="ECO:0000313" key="1">
    <source>
        <dbReference type="EMBL" id="KER22119.1"/>
    </source>
</evidence>
<feature type="non-terminal residue" evidence="1">
    <location>
        <position position="1"/>
    </location>
</feature>